<dbReference type="InterPro" id="IPR036291">
    <property type="entry name" value="NAD(P)-bd_dom_sf"/>
</dbReference>
<keyword evidence="5" id="KW-1185">Reference proteome</keyword>
<dbReference type="PRINTS" id="PR00080">
    <property type="entry name" value="SDRFAMILY"/>
</dbReference>
<dbReference type="KEGG" id="fll:EI427_03530"/>
<keyword evidence="2" id="KW-0560">Oxidoreductase</keyword>
<dbReference type="PRINTS" id="PR00081">
    <property type="entry name" value="GDHRDH"/>
</dbReference>
<dbReference type="GO" id="GO:0016020">
    <property type="term" value="C:membrane"/>
    <property type="evidence" value="ECO:0007669"/>
    <property type="project" value="TreeGrafter"/>
</dbReference>
<proteinExistence type="inferred from homology"/>
<sequence>MDLLNKRILITGGSSGIGKQTAKFLIAKGAKVLITGRAEEKLLKVAEEIGAIPMLFDIAQHNTIQDKTIACVKALDGGVDVLINNAGIGEFAELEDVSLSSFQRVFDVNVFGLSELTKCILPYFQEQGYGNIINIGSTAASKGFAFGSVYVASKFALRGLTQCWQAELRKYNIRVTLINPSEVVTAFGTENREEKPEEARKLTATEIAHTIVSSLELDDRGFIPEVTVWATNP</sequence>
<dbReference type="PROSITE" id="PS00061">
    <property type="entry name" value="ADH_SHORT"/>
    <property type="match status" value="1"/>
</dbReference>
<dbReference type="PANTHER" id="PTHR44196:SF3">
    <property type="entry name" value="SHORT CHAIN DEHYDROGENASE FAMILY PROTEIN"/>
    <property type="match status" value="1"/>
</dbReference>
<dbReference type="Gene3D" id="3.40.50.720">
    <property type="entry name" value="NAD(P)-binding Rossmann-like Domain"/>
    <property type="match status" value="1"/>
</dbReference>
<dbReference type="SUPFAM" id="SSF51735">
    <property type="entry name" value="NAD(P)-binding Rossmann-fold domains"/>
    <property type="match status" value="1"/>
</dbReference>
<protein>
    <submittedName>
        <fullName evidence="4">SDR family NAD(P)-dependent oxidoreductase</fullName>
    </submittedName>
</protein>
<dbReference type="OrthoDB" id="9788235at2"/>
<reference evidence="4 5" key="1">
    <citation type="submission" date="2018-12" db="EMBL/GenBank/DDBJ databases">
        <title>Flammeovirga pectinis sp. nov., isolated from the gut of the Korean scallop, Patinopecten yessoensis.</title>
        <authorList>
            <person name="Bae J.-W."/>
            <person name="Jeong Y.-S."/>
            <person name="Kang W."/>
        </authorList>
    </citation>
    <scope>NUCLEOTIDE SEQUENCE [LARGE SCALE GENOMIC DNA]</scope>
    <source>
        <strain evidence="4 5">L12M1</strain>
    </source>
</reference>
<dbReference type="Pfam" id="PF00106">
    <property type="entry name" value="adh_short"/>
    <property type="match status" value="1"/>
</dbReference>
<dbReference type="PANTHER" id="PTHR44196">
    <property type="entry name" value="DEHYDROGENASE/REDUCTASE SDR FAMILY MEMBER 7B"/>
    <property type="match status" value="1"/>
</dbReference>
<evidence type="ECO:0000256" key="1">
    <source>
        <dbReference type="ARBA" id="ARBA00006484"/>
    </source>
</evidence>
<evidence type="ECO:0000256" key="3">
    <source>
        <dbReference type="RuleBase" id="RU000363"/>
    </source>
</evidence>
<dbReference type="Proteomes" id="UP000267268">
    <property type="component" value="Chromosome 1"/>
</dbReference>
<dbReference type="InterPro" id="IPR002347">
    <property type="entry name" value="SDR_fam"/>
</dbReference>
<evidence type="ECO:0000256" key="2">
    <source>
        <dbReference type="ARBA" id="ARBA00023002"/>
    </source>
</evidence>
<dbReference type="InterPro" id="IPR020904">
    <property type="entry name" value="Sc_DH/Rdtase_CS"/>
</dbReference>
<dbReference type="CDD" id="cd05233">
    <property type="entry name" value="SDR_c"/>
    <property type="match status" value="1"/>
</dbReference>
<evidence type="ECO:0000313" key="4">
    <source>
        <dbReference type="EMBL" id="AZQ61325.1"/>
    </source>
</evidence>
<dbReference type="GO" id="GO:0016491">
    <property type="term" value="F:oxidoreductase activity"/>
    <property type="evidence" value="ECO:0007669"/>
    <property type="project" value="UniProtKB-KW"/>
</dbReference>
<dbReference type="EMBL" id="CP034562">
    <property type="protein sequence ID" value="AZQ61325.1"/>
    <property type="molecule type" value="Genomic_DNA"/>
</dbReference>
<evidence type="ECO:0000313" key="5">
    <source>
        <dbReference type="Proteomes" id="UP000267268"/>
    </source>
</evidence>
<name>A0A3Q9FNX8_9BACT</name>
<dbReference type="AlphaFoldDB" id="A0A3Q9FNX8"/>
<dbReference type="RefSeq" id="WP_126611689.1">
    <property type="nucleotide sequence ID" value="NZ_CP034562.1"/>
</dbReference>
<comment type="similarity">
    <text evidence="1 3">Belongs to the short-chain dehydrogenases/reductases (SDR) family.</text>
</comment>
<accession>A0A3Q9FNX8</accession>
<gene>
    <name evidence="4" type="ORF">EI427_03530</name>
</gene>
<organism evidence="4 5">
    <name type="scientific">Flammeovirga pectinis</name>
    <dbReference type="NCBI Taxonomy" id="2494373"/>
    <lineage>
        <taxon>Bacteria</taxon>
        <taxon>Pseudomonadati</taxon>
        <taxon>Bacteroidota</taxon>
        <taxon>Cytophagia</taxon>
        <taxon>Cytophagales</taxon>
        <taxon>Flammeovirgaceae</taxon>
        <taxon>Flammeovirga</taxon>
    </lineage>
</organism>